<dbReference type="InterPro" id="IPR013762">
    <property type="entry name" value="Integrase-like_cat_sf"/>
</dbReference>
<dbReference type="InterPro" id="IPR025269">
    <property type="entry name" value="SAM-like_dom"/>
</dbReference>
<dbReference type="Pfam" id="PF00589">
    <property type="entry name" value="Phage_integrase"/>
    <property type="match status" value="1"/>
</dbReference>
<reference evidence="6" key="1">
    <citation type="submission" date="2022-11" db="EMBL/GenBank/DDBJ databases">
        <title>Dyadobacter pollutisoli sp. nov., isolated from plastic dumped soil.</title>
        <authorList>
            <person name="Kim J.M."/>
            <person name="Kim K.R."/>
            <person name="Lee J.K."/>
            <person name="Hao L."/>
            <person name="Jeon C.O."/>
        </authorList>
    </citation>
    <scope>NUCLEOTIDE SEQUENCE</scope>
    <source>
        <strain evidence="6">U1</strain>
    </source>
</reference>
<dbReference type="Proteomes" id="UP001164653">
    <property type="component" value="Chromosome"/>
</dbReference>
<dbReference type="InterPro" id="IPR011010">
    <property type="entry name" value="DNA_brk_join_enz"/>
</dbReference>
<keyword evidence="7" id="KW-1185">Reference proteome</keyword>
<comment type="similarity">
    <text evidence="1">Belongs to the 'phage' integrase family.</text>
</comment>
<evidence type="ECO:0000259" key="5">
    <source>
        <dbReference type="PROSITE" id="PS51898"/>
    </source>
</evidence>
<evidence type="ECO:0000256" key="4">
    <source>
        <dbReference type="SAM" id="Coils"/>
    </source>
</evidence>
<dbReference type="PANTHER" id="PTHR30349">
    <property type="entry name" value="PHAGE INTEGRASE-RELATED"/>
    <property type="match status" value="1"/>
</dbReference>
<organism evidence="6 7">
    <name type="scientific">Dyadobacter pollutisoli</name>
    <dbReference type="NCBI Taxonomy" id="2910158"/>
    <lineage>
        <taxon>Bacteria</taxon>
        <taxon>Pseudomonadati</taxon>
        <taxon>Bacteroidota</taxon>
        <taxon>Cytophagia</taxon>
        <taxon>Cytophagales</taxon>
        <taxon>Spirosomataceae</taxon>
        <taxon>Dyadobacter</taxon>
    </lineage>
</organism>
<dbReference type="InterPro" id="IPR050090">
    <property type="entry name" value="Tyrosine_recombinase_XerCD"/>
</dbReference>
<dbReference type="Gene3D" id="1.10.443.10">
    <property type="entry name" value="Intergrase catalytic core"/>
    <property type="match status" value="1"/>
</dbReference>
<dbReference type="GO" id="GO:0015074">
    <property type="term" value="P:DNA integration"/>
    <property type="evidence" value="ECO:0007669"/>
    <property type="project" value="InterPro"/>
</dbReference>
<feature type="coiled-coil region" evidence="4">
    <location>
        <begin position="76"/>
        <end position="103"/>
    </location>
</feature>
<dbReference type="SUPFAM" id="SSF56349">
    <property type="entry name" value="DNA breaking-rejoining enzymes"/>
    <property type="match status" value="1"/>
</dbReference>
<keyword evidence="4" id="KW-0175">Coiled coil</keyword>
<dbReference type="CDD" id="cd01185">
    <property type="entry name" value="INTN1_C_like"/>
    <property type="match status" value="1"/>
</dbReference>
<evidence type="ECO:0000256" key="3">
    <source>
        <dbReference type="ARBA" id="ARBA00023172"/>
    </source>
</evidence>
<dbReference type="KEGG" id="dpf:ON006_25380"/>
<dbReference type="Pfam" id="PF13102">
    <property type="entry name" value="Phage_int_SAM_5"/>
    <property type="match status" value="1"/>
</dbReference>
<dbReference type="InterPro" id="IPR010998">
    <property type="entry name" value="Integrase_recombinase_N"/>
</dbReference>
<keyword evidence="3" id="KW-0233">DNA recombination</keyword>
<evidence type="ECO:0000256" key="2">
    <source>
        <dbReference type="ARBA" id="ARBA00023125"/>
    </source>
</evidence>
<dbReference type="GO" id="GO:0006310">
    <property type="term" value="P:DNA recombination"/>
    <property type="evidence" value="ECO:0007669"/>
    <property type="project" value="UniProtKB-KW"/>
</dbReference>
<protein>
    <submittedName>
        <fullName evidence="6">Tyrosine-type recombinase/integrase</fullName>
    </submittedName>
</protein>
<dbReference type="GO" id="GO:0003677">
    <property type="term" value="F:DNA binding"/>
    <property type="evidence" value="ECO:0007669"/>
    <property type="project" value="UniProtKB-KW"/>
</dbReference>
<dbReference type="Gene3D" id="1.10.150.130">
    <property type="match status" value="1"/>
</dbReference>
<dbReference type="RefSeq" id="WP_244824041.1">
    <property type="nucleotide sequence ID" value="NZ_CP112998.1"/>
</dbReference>
<evidence type="ECO:0000256" key="1">
    <source>
        <dbReference type="ARBA" id="ARBA00008857"/>
    </source>
</evidence>
<proteinExistence type="inferred from homology"/>
<evidence type="ECO:0000313" key="6">
    <source>
        <dbReference type="EMBL" id="WAC11055.1"/>
    </source>
</evidence>
<name>A0A9E8SJ79_9BACT</name>
<dbReference type="EMBL" id="CP112998">
    <property type="protein sequence ID" value="WAC11055.1"/>
    <property type="molecule type" value="Genomic_DNA"/>
</dbReference>
<dbReference type="AlphaFoldDB" id="A0A9E8SJ79"/>
<dbReference type="InterPro" id="IPR035386">
    <property type="entry name" value="Arm-DNA-bind_5"/>
</dbReference>
<dbReference type="PANTHER" id="PTHR30349:SF64">
    <property type="entry name" value="PROPHAGE INTEGRASE INTD-RELATED"/>
    <property type="match status" value="1"/>
</dbReference>
<dbReference type="PROSITE" id="PS51898">
    <property type="entry name" value="TYR_RECOMBINASE"/>
    <property type="match status" value="1"/>
</dbReference>
<feature type="domain" description="Tyr recombinase" evidence="5">
    <location>
        <begin position="242"/>
        <end position="427"/>
    </location>
</feature>
<sequence length="439" mass="50784">MARKTTSQITYILHDPKAKAETPIYGIIRFNNDRIKVSTGFKVLPEHWDGAKYDKAGKLVSQGRQRVKNVLLASNKDQVNRYLSDMEQEVSRLLNEMKSERVAVTKEAVKHAIDNWKNPKEIETDTVPKLYRFIQDFIDKSPERTNSKGTKITHRTIQKYNTVFSVLKEFASGYDRVVDFNTIDIVFYTDFKQYLEQKEFSVNNIGKYIQTLKVWLNDAVTYGKSDNKAHQSLKFKVTNEESDSIYLSEKELKQIAEIDLSDNKRLEQVRDLFLVGCYTGLRFSDLTTLKSSQIKNGFIRIEQNKTLGKVVIPCFPIVEQMFKKYDGNLPCAISNQKMNDYIKEVCELAKWETLESISITKGGKRITKTVPKWQLVKTHTARRSFATNMYLRGIPAKTIMAVTGHATEKSFNKYIKVTQEEHAILMKKQFDRGVFREAM</sequence>
<dbReference type="Pfam" id="PF17293">
    <property type="entry name" value="Arm-DNA-bind_5"/>
    <property type="match status" value="1"/>
</dbReference>
<keyword evidence="2" id="KW-0238">DNA-binding</keyword>
<evidence type="ECO:0000313" key="7">
    <source>
        <dbReference type="Proteomes" id="UP001164653"/>
    </source>
</evidence>
<dbReference type="InterPro" id="IPR002104">
    <property type="entry name" value="Integrase_catalytic"/>
</dbReference>
<gene>
    <name evidence="6" type="ORF">ON006_25380</name>
</gene>
<accession>A0A9E8SJ79</accession>